<dbReference type="Proteomes" id="UP001420932">
    <property type="component" value="Unassembled WGS sequence"/>
</dbReference>
<organism evidence="1 2">
    <name type="scientific">Stephania yunnanensis</name>
    <dbReference type="NCBI Taxonomy" id="152371"/>
    <lineage>
        <taxon>Eukaryota</taxon>
        <taxon>Viridiplantae</taxon>
        <taxon>Streptophyta</taxon>
        <taxon>Embryophyta</taxon>
        <taxon>Tracheophyta</taxon>
        <taxon>Spermatophyta</taxon>
        <taxon>Magnoliopsida</taxon>
        <taxon>Ranunculales</taxon>
        <taxon>Menispermaceae</taxon>
        <taxon>Menispermoideae</taxon>
        <taxon>Cissampelideae</taxon>
        <taxon>Stephania</taxon>
    </lineage>
</organism>
<proteinExistence type="predicted"/>
<reference evidence="1 2" key="1">
    <citation type="submission" date="2024-01" db="EMBL/GenBank/DDBJ databases">
        <title>Genome assemblies of Stephania.</title>
        <authorList>
            <person name="Yang L."/>
        </authorList>
    </citation>
    <scope>NUCLEOTIDE SEQUENCE [LARGE SCALE GENOMIC DNA]</scope>
    <source>
        <strain evidence="1">YNDBR</strain>
        <tissue evidence="1">Leaf</tissue>
    </source>
</reference>
<protein>
    <submittedName>
        <fullName evidence="1">Uncharacterized protein</fullName>
    </submittedName>
</protein>
<evidence type="ECO:0000313" key="1">
    <source>
        <dbReference type="EMBL" id="KAK9115395.1"/>
    </source>
</evidence>
<gene>
    <name evidence="1" type="ORF">Syun_022192</name>
</gene>
<name>A0AAP0IHS5_9MAGN</name>
<evidence type="ECO:0000313" key="2">
    <source>
        <dbReference type="Proteomes" id="UP001420932"/>
    </source>
</evidence>
<comment type="caution">
    <text evidence="1">The sequence shown here is derived from an EMBL/GenBank/DDBJ whole genome shotgun (WGS) entry which is preliminary data.</text>
</comment>
<dbReference type="EMBL" id="JBBNAF010000009">
    <property type="protein sequence ID" value="KAK9115395.1"/>
    <property type="molecule type" value="Genomic_DNA"/>
</dbReference>
<dbReference type="AlphaFoldDB" id="A0AAP0IHS5"/>
<keyword evidence="2" id="KW-1185">Reference proteome</keyword>
<sequence>MVFREGGDDSRTIQRAIYEFLRYACVSDQQLQPWPSNLGVRCCWFMLGMASHVVVNFN</sequence>
<accession>A0AAP0IHS5</accession>